<dbReference type="InterPro" id="IPR002197">
    <property type="entry name" value="HTH_Fis"/>
</dbReference>
<evidence type="ECO:0000313" key="7">
    <source>
        <dbReference type="Proteomes" id="UP001597182"/>
    </source>
</evidence>
<proteinExistence type="predicted"/>
<keyword evidence="1" id="KW-0547">Nucleotide-binding</keyword>
<evidence type="ECO:0000256" key="1">
    <source>
        <dbReference type="ARBA" id="ARBA00022741"/>
    </source>
</evidence>
<dbReference type="InterPro" id="IPR027417">
    <property type="entry name" value="P-loop_NTPase"/>
</dbReference>
<dbReference type="PRINTS" id="PR01590">
    <property type="entry name" value="HTHFIS"/>
</dbReference>
<dbReference type="InterPro" id="IPR058031">
    <property type="entry name" value="AAA_lid_NorR"/>
</dbReference>
<sequence>MDLTGIEAAAQRFRRTGRIDPACEAVRPEVVASWLRAVDAGVRLDAVEVSYVGHEPGRSAVPEADEVFAAFFSLTPRPRCSVALVDHDGVVRVRHDGDPALAALLDGVLFTPGFRYAEGDVGTTAAALLHHGGDVARVVGAEHLHPELTWLAESAATVHRSDGAAPDAVVVLRHVADADDTGTAVAGLLAGRIAEAVADRAHRHGLLVHRRFTEARDAGAEWVLATDGDVLLTCPGVRRLGHDDQRSLADLTLAAAVIGEADGGDRHVDLPSGHCAALAVEPVSDAGVVVGCVVSGGPLDLAARFAVPEAVRRQGSHVAPTTRRDYAADLRGGDHSARLHAEARMRANRELLSPYLRACHEVAAAVGRRRHQLLIGEAGVGKQTLAVQQFRRAHPSAMVHVVDCSRIGDSTGGPDPLDRVAREPGDRPRLLVLRQMNLLSPVAARRLDESLRTLVAMPDPLVVAGCIDSASADATRPYGLLLRHFHETVRVPALRYRADELGDIAMSILHGLAGGRSLRLSMQVVRVLEGYAWPGNVRELEDVLRYVVARKPVGVIQAPDLPPSCFAHRAPRMSMLEAAQCDVIIQALYEARGNRYKAAEMLGIARSSLYRKIDAFGISYIG</sequence>
<dbReference type="Proteomes" id="UP001597182">
    <property type="component" value="Unassembled WGS sequence"/>
</dbReference>
<accession>A0ABW3VK01</accession>
<dbReference type="InterPro" id="IPR009057">
    <property type="entry name" value="Homeodomain-like_sf"/>
</dbReference>
<evidence type="ECO:0000256" key="2">
    <source>
        <dbReference type="ARBA" id="ARBA00022840"/>
    </source>
</evidence>
<dbReference type="InterPro" id="IPR029016">
    <property type="entry name" value="GAF-like_dom_sf"/>
</dbReference>
<dbReference type="PANTHER" id="PTHR32071">
    <property type="entry name" value="TRANSCRIPTIONAL REGULATORY PROTEIN"/>
    <property type="match status" value="1"/>
</dbReference>
<feature type="domain" description="Sigma-54 factor interaction" evidence="5">
    <location>
        <begin position="393"/>
        <end position="549"/>
    </location>
</feature>
<protein>
    <submittedName>
        <fullName evidence="6">Helix-turn-helix domain-containing protein</fullName>
    </submittedName>
</protein>
<dbReference type="PROSITE" id="PS50045">
    <property type="entry name" value="SIGMA54_INTERACT_4"/>
    <property type="match status" value="1"/>
</dbReference>
<dbReference type="InterPro" id="IPR002078">
    <property type="entry name" value="Sigma_54_int"/>
</dbReference>
<dbReference type="Pfam" id="PF02954">
    <property type="entry name" value="HTH_8"/>
    <property type="match status" value="1"/>
</dbReference>
<evidence type="ECO:0000259" key="5">
    <source>
        <dbReference type="PROSITE" id="PS50045"/>
    </source>
</evidence>
<keyword evidence="7" id="KW-1185">Reference proteome</keyword>
<dbReference type="Pfam" id="PF25601">
    <property type="entry name" value="AAA_lid_14"/>
    <property type="match status" value="1"/>
</dbReference>
<dbReference type="RefSeq" id="WP_346091852.1">
    <property type="nucleotide sequence ID" value="NZ_BAABKS010000042.1"/>
</dbReference>
<dbReference type="EMBL" id="JBHTMB010000152">
    <property type="protein sequence ID" value="MFD1235263.1"/>
    <property type="molecule type" value="Genomic_DNA"/>
</dbReference>
<dbReference type="SUPFAM" id="SSF52540">
    <property type="entry name" value="P-loop containing nucleoside triphosphate hydrolases"/>
    <property type="match status" value="1"/>
</dbReference>
<dbReference type="Gene3D" id="3.30.450.40">
    <property type="match status" value="1"/>
</dbReference>
<keyword evidence="3" id="KW-0805">Transcription regulation</keyword>
<dbReference type="Gene3D" id="1.10.8.60">
    <property type="match status" value="1"/>
</dbReference>
<reference evidence="7" key="1">
    <citation type="journal article" date="2019" name="Int. J. Syst. Evol. Microbiol.">
        <title>The Global Catalogue of Microorganisms (GCM) 10K type strain sequencing project: providing services to taxonomists for standard genome sequencing and annotation.</title>
        <authorList>
            <consortium name="The Broad Institute Genomics Platform"/>
            <consortium name="The Broad Institute Genome Sequencing Center for Infectious Disease"/>
            <person name="Wu L."/>
            <person name="Ma J."/>
        </authorList>
    </citation>
    <scope>NUCLEOTIDE SEQUENCE [LARGE SCALE GENOMIC DNA]</scope>
    <source>
        <strain evidence="7">CCUG 49018</strain>
    </source>
</reference>
<gene>
    <name evidence="6" type="ORF">ACFQ34_18400</name>
</gene>
<keyword evidence="2" id="KW-0067">ATP-binding</keyword>
<comment type="caution">
    <text evidence="6">The sequence shown here is derived from an EMBL/GenBank/DDBJ whole genome shotgun (WGS) entry which is preliminary data.</text>
</comment>
<dbReference type="SUPFAM" id="SSF46689">
    <property type="entry name" value="Homeodomain-like"/>
    <property type="match status" value="1"/>
</dbReference>
<dbReference type="PANTHER" id="PTHR32071:SF122">
    <property type="entry name" value="SIGMA FACTOR"/>
    <property type="match status" value="1"/>
</dbReference>
<keyword evidence="4" id="KW-0804">Transcription</keyword>
<evidence type="ECO:0000313" key="6">
    <source>
        <dbReference type="EMBL" id="MFD1235263.1"/>
    </source>
</evidence>
<evidence type="ECO:0000256" key="4">
    <source>
        <dbReference type="ARBA" id="ARBA00023163"/>
    </source>
</evidence>
<dbReference type="Gene3D" id="1.10.10.60">
    <property type="entry name" value="Homeodomain-like"/>
    <property type="match status" value="1"/>
</dbReference>
<organism evidence="6 7">
    <name type="scientific">Pseudonocardia benzenivorans</name>
    <dbReference type="NCBI Taxonomy" id="228005"/>
    <lineage>
        <taxon>Bacteria</taxon>
        <taxon>Bacillati</taxon>
        <taxon>Actinomycetota</taxon>
        <taxon>Actinomycetes</taxon>
        <taxon>Pseudonocardiales</taxon>
        <taxon>Pseudonocardiaceae</taxon>
        <taxon>Pseudonocardia</taxon>
    </lineage>
</organism>
<evidence type="ECO:0000256" key="3">
    <source>
        <dbReference type="ARBA" id="ARBA00023015"/>
    </source>
</evidence>
<name>A0ABW3VK01_9PSEU</name>